<accession>A0A654M1G9</accession>
<dbReference type="EMBL" id="CP012850">
    <property type="protein sequence ID" value="ALI37674.1"/>
    <property type="molecule type" value="Genomic_DNA"/>
</dbReference>
<evidence type="ECO:0000256" key="2">
    <source>
        <dbReference type="ARBA" id="ARBA00022475"/>
    </source>
</evidence>
<evidence type="ECO:0000256" key="6">
    <source>
        <dbReference type="SAM" id="Phobius"/>
    </source>
</evidence>
<dbReference type="Pfam" id="PF02743">
    <property type="entry name" value="dCache_1"/>
    <property type="match status" value="1"/>
</dbReference>
<protein>
    <recommendedName>
        <fullName evidence="7">Cache domain-containing protein</fullName>
    </recommendedName>
</protein>
<evidence type="ECO:0000313" key="9">
    <source>
        <dbReference type="Proteomes" id="UP000058925"/>
    </source>
</evidence>
<gene>
    <name evidence="8" type="ORF">NMY3_03492</name>
</gene>
<feature type="transmembrane region" description="Helical" evidence="6">
    <location>
        <begin position="6"/>
        <end position="27"/>
    </location>
</feature>
<evidence type="ECO:0000256" key="1">
    <source>
        <dbReference type="ARBA" id="ARBA00004651"/>
    </source>
</evidence>
<evidence type="ECO:0000256" key="4">
    <source>
        <dbReference type="ARBA" id="ARBA00022989"/>
    </source>
</evidence>
<evidence type="ECO:0000256" key="3">
    <source>
        <dbReference type="ARBA" id="ARBA00022692"/>
    </source>
</evidence>
<keyword evidence="2" id="KW-1003">Cell membrane</keyword>
<sequence length="312" mass="34647">MVKGLGLMVIPVLFLIIGISAITFMFIPSMSTYSVMNENQNNSNTNQSQFSITTNLTLLKQLDLHTLSQSLNNTISDLMDIAEASMNGSNSFGNMPMVNITSEMKMKYHGIPSDLDLEKRNEAKKLLATNKALLYVGLLLPNGDRYFGEPYSPYQTNSSITNFAYRDHFIGAVETNQPYLSNTLNAVSTGEPLAILANPIYSDAKNNNTLIGVQVLGLNYTYFNDLVKSAMLPEDSNKRFVIIDSNGTEIADSSSDNKNMELYKELQSFQNAKNGESGILVEKVNGKNMYISYTPIKFAQTNWIVLLMSTKD</sequence>
<dbReference type="AlphaFoldDB" id="A0A654M1G9"/>
<evidence type="ECO:0000259" key="7">
    <source>
        <dbReference type="Pfam" id="PF02743"/>
    </source>
</evidence>
<keyword evidence="4 6" id="KW-1133">Transmembrane helix</keyword>
<dbReference type="Gene3D" id="3.30.450.20">
    <property type="entry name" value="PAS domain"/>
    <property type="match status" value="1"/>
</dbReference>
<feature type="domain" description="Cache" evidence="7">
    <location>
        <begin position="64"/>
        <end position="306"/>
    </location>
</feature>
<dbReference type="KEGG" id="taa:NMY3_03492"/>
<keyword evidence="3 6" id="KW-0812">Transmembrane</keyword>
<organism evidence="8 9">
    <name type="scientific">Candidatus Nitrosocosmicus oleophilus</name>
    <dbReference type="NCBI Taxonomy" id="1353260"/>
    <lineage>
        <taxon>Archaea</taxon>
        <taxon>Nitrososphaerota</taxon>
        <taxon>Nitrososphaeria</taxon>
        <taxon>Nitrososphaerales</taxon>
        <taxon>Nitrososphaeraceae</taxon>
        <taxon>Candidatus Nitrosocosmicus</taxon>
    </lineage>
</organism>
<evidence type="ECO:0000256" key="5">
    <source>
        <dbReference type="ARBA" id="ARBA00023136"/>
    </source>
</evidence>
<dbReference type="CDD" id="cd18773">
    <property type="entry name" value="PDC1_HK_sensor"/>
    <property type="match status" value="1"/>
</dbReference>
<comment type="subcellular location">
    <subcellularLocation>
        <location evidence="1">Cell membrane</location>
        <topology evidence="1">Multi-pass membrane protein</topology>
    </subcellularLocation>
</comment>
<keyword evidence="9" id="KW-1185">Reference proteome</keyword>
<dbReference type="InterPro" id="IPR033479">
    <property type="entry name" value="dCache_1"/>
</dbReference>
<reference evidence="9" key="1">
    <citation type="submission" date="2015-10" db="EMBL/GenBank/DDBJ databases">
        <title>Niche specialization of a soil ammonia-oxidizing archaeon, Candidatus Nitrosocosmicus oleophilus.</title>
        <authorList>
            <person name="Jung M.-Y."/>
            <person name="Rhee S.-K."/>
        </authorList>
    </citation>
    <scope>NUCLEOTIDE SEQUENCE [LARGE SCALE GENOMIC DNA]</scope>
    <source>
        <strain evidence="9">MY3</strain>
    </source>
</reference>
<evidence type="ECO:0000313" key="8">
    <source>
        <dbReference type="EMBL" id="ALI37674.1"/>
    </source>
</evidence>
<keyword evidence="5 6" id="KW-0472">Membrane</keyword>
<proteinExistence type="predicted"/>
<name>A0A654M1G9_9ARCH</name>
<dbReference type="GO" id="GO:0005886">
    <property type="term" value="C:plasma membrane"/>
    <property type="evidence" value="ECO:0007669"/>
    <property type="project" value="UniProtKB-SubCell"/>
</dbReference>
<dbReference type="Proteomes" id="UP000058925">
    <property type="component" value="Chromosome"/>
</dbReference>